<proteinExistence type="predicted"/>
<dbReference type="AlphaFoldDB" id="A0A017HSW6"/>
<dbReference type="EMBL" id="AOSK01000041">
    <property type="protein sequence ID" value="EYD76854.1"/>
    <property type="molecule type" value="Genomic_DNA"/>
</dbReference>
<feature type="compositionally biased region" description="Polar residues" evidence="1">
    <location>
        <begin position="18"/>
        <end position="41"/>
    </location>
</feature>
<reference evidence="2 3" key="1">
    <citation type="submission" date="2013-02" db="EMBL/GenBank/DDBJ databases">
        <authorList>
            <person name="Fiebig A."/>
            <person name="Goeker M."/>
            <person name="Klenk H.-P.P."/>
        </authorList>
    </citation>
    <scope>NUCLEOTIDE SEQUENCE [LARGE SCALE GENOMIC DNA]</scope>
    <source>
        <strain evidence="2 3">DSM 19309</strain>
    </source>
</reference>
<sequence>MWVSRICPTFIRDGTPSGLRQKSTGVPSARNGMSSIGTTRLMTPLLP</sequence>
<name>A0A017HSW6_9RHOB</name>
<protein>
    <submittedName>
        <fullName evidence="2">Uncharacterized protein</fullName>
    </submittedName>
</protein>
<comment type="caution">
    <text evidence="2">The sequence shown here is derived from an EMBL/GenBank/DDBJ whole genome shotgun (WGS) entry which is preliminary data.</text>
</comment>
<evidence type="ECO:0000313" key="2">
    <source>
        <dbReference type="EMBL" id="EYD76854.1"/>
    </source>
</evidence>
<organism evidence="2 3">
    <name type="scientific">Rubellimicrobium mesophilum DSM 19309</name>
    <dbReference type="NCBI Taxonomy" id="442562"/>
    <lineage>
        <taxon>Bacteria</taxon>
        <taxon>Pseudomonadati</taxon>
        <taxon>Pseudomonadota</taxon>
        <taxon>Alphaproteobacteria</taxon>
        <taxon>Rhodobacterales</taxon>
        <taxon>Roseobacteraceae</taxon>
        <taxon>Rubellimicrobium</taxon>
    </lineage>
</organism>
<accession>A0A017HSW6</accession>
<evidence type="ECO:0000313" key="3">
    <source>
        <dbReference type="Proteomes" id="UP000019666"/>
    </source>
</evidence>
<dbReference type="Proteomes" id="UP000019666">
    <property type="component" value="Unassembled WGS sequence"/>
</dbReference>
<dbReference type="HOGENOM" id="CLU_3172789_0_0_5"/>
<evidence type="ECO:0000256" key="1">
    <source>
        <dbReference type="SAM" id="MobiDB-lite"/>
    </source>
</evidence>
<dbReference type="STRING" id="442562.Rumeso_01812"/>
<feature type="region of interest" description="Disordered" evidence="1">
    <location>
        <begin position="14"/>
        <end position="47"/>
    </location>
</feature>
<keyword evidence="3" id="KW-1185">Reference proteome</keyword>
<gene>
    <name evidence="2" type="ORF">Rumeso_01812</name>
</gene>
<dbReference type="AntiFam" id="ANF00170">
    <property type="entry name" value="Shadow ORF (opposite rpoB)"/>
</dbReference>